<gene>
    <name evidence="2" type="ORF">FHS76_003302</name>
</gene>
<organism evidence="2 3">
    <name type="scientific">Brucella daejeonensis</name>
    <dbReference type="NCBI Taxonomy" id="659015"/>
    <lineage>
        <taxon>Bacteria</taxon>
        <taxon>Pseudomonadati</taxon>
        <taxon>Pseudomonadota</taxon>
        <taxon>Alphaproteobacteria</taxon>
        <taxon>Hyphomicrobiales</taxon>
        <taxon>Brucellaceae</taxon>
        <taxon>Brucella/Ochrobactrum group</taxon>
        <taxon>Brucella</taxon>
    </lineage>
</organism>
<keyword evidence="1" id="KW-1133">Transmembrane helix</keyword>
<dbReference type="AlphaFoldDB" id="A0A7W9B076"/>
<evidence type="ECO:0000313" key="3">
    <source>
        <dbReference type="Proteomes" id="UP000555546"/>
    </source>
</evidence>
<keyword evidence="1" id="KW-0472">Membrane</keyword>
<evidence type="ECO:0000256" key="1">
    <source>
        <dbReference type="SAM" id="Phobius"/>
    </source>
</evidence>
<dbReference type="EMBL" id="JACIJG010000013">
    <property type="protein sequence ID" value="MBB5703399.1"/>
    <property type="molecule type" value="Genomic_DNA"/>
</dbReference>
<sequence length="105" mass="11701">MKSPDRITGTLTRCIGHEKRLEGRLAVLAIIATVIPSVASIVTRHVVETSFQIMASLWDSRVFPSFAGKLSRLRWLGERKTLLPANRAARKNAAQEHIRLPCGVR</sequence>
<proteinExistence type="predicted"/>
<keyword evidence="1" id="KW-0812">Transmembrane</keyword>
<comment type="caution">
    <text evidence="2">The sequence shown here is derived from an EMBL/GenBank/DDBJ whole genome shotgun (WGS) entry which is preliminary data.</text>
</comment>
<reference evidence="2 3" key="1">
    <citation type="submission" date="2020-08" db="EMBL/GenBank/DDBJ databases">
        <title>Genomic Encyclopedia of Type Strains, Phase IV (KMG-IV): sequencing the most valuable type-strain genomes for metagenomic binning, comparative biology and taxonomic classification.</title>
        <authorList>
            <person name="Goeker M."/>
        </authorList>
    </citation>
    <scope>NUCLEOTIDE SEQUENCE [LARGE SCALE GENOMIC DNA]</scope>
    <source>
        <strain evidence="2 3">DSM 26944</strain>
    </source>
</reference>
<dbReference type="RefSeq" id="WP_183654952.1">
    <property type="nucleotide sequence ID" value="NZ_JACIJG010000013.1"/>
</dbReference>
<protein>
    <submittedName>
        <fullName evidence="2">Uncharacterized protein</fullName>
    </submittedName>
</protein>
<feature type="transmembrane region" description="Helical" evidence="1">
    <location>
        <begin position="21"/>
        <end position="42"/>
    </location>
</feature>
<evidence type="ECO:0000313" key="2">
    <source>
        <dbReference type="EMBL" id="MBB5703399.1"/>
    </source>
</evidence>
<name>A0A7W9B076_9HYPH</name>
<dbReference type="Proteomes" id="UP000555546">
    <property type="component" value="Unassembled WGS sequence"/>
</dbReference>
<accession>A0A7W9B076</accession>
<keyword evidence="3" id="KW-1185">Reference proteome</keyword>